<sequence>MHRTIVKNPQNMPPLTEAASQMGNQHLPDSAFIADQLYQLIDSILFQQVFRPLLLQRQSGIQERQTRTLSASDLGLPC</sequence>
<gene>
    <name evidence="2" type="ORF">ERS008198_02043</name>
</gene>
<evidence type="ECO:0000256" key="1">
    <source>
        <dbReference type="SAM" id="MobiDB-lite"/>
    </source>
</evidence>
<feature type="region of interest" description="Disordered" evidence="1">
    <location>
        <begin position="1"/>
        <end position="23"/>
    </location>
</feature>
<accession>A0A655CHL0</accession>
<name>A0A655CHL0_SALET</name>
<evidence type="ECO:0000313" key="3">
    <source>
        <dbReference type="Proteomes" id="UP000041314"/>
    </source>
</evidence>
<dbReference type="EMBL" id="CQPA01000012">
    <property type="protein sequence ID" value="CNU14894.1"/>
    <property type="molecule type" value="Genomic_DNA"/>
</dbReference>
<protein>
    <submittedName>
        <fullName evidence="2">Uncharacterized protein</fullName>
    </submittedName>
</protein>
<organism evidence="2 3">
    <name type="scientific">Salmonella enterica subsp. enterica serovar Bovismorbificans</name>
    <dbReference type="NCBI Taxonomy" id="58097"/>
    <lineage>
        <taxon>Bacteria</taxon>
        <taxon>Pseudomonadati</taxon>
        <taxon>Pseudomonadota</taxon>
        <taxon>Gammaproteobacteria</taxon>
        <taxon>Enterobacterales</taxon>
        <taxon>Enterobacteriaceae</taxon>
        <taxon>Salmonella</taxon>
    </lineage>
</organism>
<proteinExistence type="predicted"/>
<dbReference type="AlphaFoldDB" id="A0A655CHL0"/>
<dbReference type="Proteomes" id="UP000041314">
    <property type="component" value="Unassembled WGS sequence"/>
</dbReference>
<evidence type="ECO:0000313" key="2">
    <source>
        <dbReference type="EMBL" id="CNU14894.1"/>
    </source>
</evidence>
<reference evidence="2 3" key="1">
    <citation type="submission" date="2015-03" db="EMBL/GenBank/DDBJ databases">
        <authorList>
            <consortium name="Pathogen Informatics"/>
        </authorList>
    </citation>
    <scope>NUCLEOTIDE SEQUENCE [LARGE SCALE GENOMIC DNA]</scope>
    <source>
        <strain evidence="2 3">A1104</strain>
    </source>
</reference>